<evidence type="ECO:0000313" key="3">
    <source>
        <dbReference type="EMBL" id="KUE76317.1"/>
    </source>
</evidence>
<evidence type="ECO:0000259" key="1">
    <source>
        <dbReference type="PROSITE" id="PS51729"/>
    </source>
</evidence>
<dbReference type="PANTHER" id="PTHR31435">
    <property type="entry name" value="PROTEIN NATD1"/>
    <property type="match status" value="1"/>
</dbReference>
<dbReference type="Pfam" id="PF14542">
    <property type="entry name" value="Acetyltransf_CG"/>
    <property type="match status" value="1"/>
</dbReference>
<dbReference type="EMBL" id="VUNJ01000034">
    <property type="protein sequence ID" value="MST93554.1"/>
    <property type="molecule type" value="Genomic_DNA"/>
</dbReference>
<evidence type="ECO:0000313" key="11">
    <source>
        <dbReference type="Proteomes" id="UP000472755"/>
    </source>
</evidence>
<dbReference type="Proteomes" id="UP000449193">
    <property type="component" value="Unassembled WGS sequence"/>
</dbReference>
<sequence>MPFILTENRIAYVQEGQLLAEATFPEFAPGVVNIDHTFVDEALRGQGVAAQMMERIARSLRETGRKAIPTCSYAKKWFGQHPEYADVLR</sequence>
<keyword evidence="7" id="KW-1185">Reference proteome</keyword>
<evidence type="ECO:0000313" key="9">
    <source>
        <dbReference type="Proteomes" id="UP000431913"/>
    </source>
</evidence>
<keyword evidence="2" id="KW-0808">Transferase</keyword>
<dbReference type="EMBL" id="WMZU01000016">
    <property type="protein sequence ID" value="MTS27799.1"/>
    <property type="molecule type" value="Genomic_DNA"/>
</dbReference>
<evidence type="ECO:0000313" key="6">
    <source>
        <dbReference type="EMBL" id="MTS52584.1"/>
    </source>
</evidence>
<dbReference type="PROSITE" id="PS51729">
    <property type="entry name" value="GNAT_YJDJ"/>
    <property type="match status" value="1"/>
</dbReference>
<dbReference type="AlphaFoldDB" id="A0A0D8J114"/>
<dbReference type="PANTHER" id="PTHR31435:SF10">
    <property type="entry name" value="BSR4717 PROTEIN"/>
    <property type="match status" value="1"/>
</dbReference>
<reference evidence="2" key="1">
    <citation type="submission" date="2015-02" db="EMBL/GenBank/DDBJ databases">
        <title>A novel member of the family Ruminococcaceae isolated from human feces.</title>
        <authorList>
            <person name="Shkoporov A.N."/>
            <person name="Chaplin A.V."/>
            <person name="Motuzova O.V."/>
            <person name="Kafarskaia L.I."/>
            <person name="Khokhlova E.V."/>
            <person name="Efimov B.A."/>
        </authorList>
    </citation>
    <scope>NUCLEOTIDE SEQUENCE [LARGE SCALE GENOMIC DNA]</scope>
    <source>
        <strain evidence="2">585-1</strain>
    </source>
</reference>
<dbReference type="EMBL" id="JXXK01000005">
    <property type="protein sequence ID" value="KJF40602.1"/>
    <property type="molecule type" value="Genomic_DNA"/>
</dbReference>
<comment type="caution">
    <text evidence="2">The sequence shown here is derived from an EMBL/GenBank/DDBJ whole genome shotgun (WGS) entry which is preliminary data.</text>
</comment>
<reference evidence="10 11" key="3">
    <citation type="journal article" date="2019" name="Nat. Med.">
        <title>A library of human gut bacterial isolates paired with longitudinal multiomics data enables mechanistic microbiome research.</title>
        <authorList>
            <person name="Poyet M."/>
            <person name="Groussin M."/>
            <person name="Gibbons S.M."/>
            <person name="Avila-Pacheco J."/>
            <person name="Jiang X."/>
            <person name="Kearney S.M."/>
            <person name="Perrotta A.R."/>
            <person name="Berdy B."/>
            <person name="Zhao S."/>
            <person name="Lieberman T.D."/>
            <person name="Swanson P.K."/>
            <person name="Smith M."/>
            <person name="Roesemann S."/>
            <person name="Alexander J.E."/>
            <person name="Rich S.A."/>
            <person name="Livny J."/>
            <person name="Vlamakis H."/>
            <person name="Clish C."/>
            <person name="Bullock K."/>
            <person name="Deik A."/>
            <person name="Scott J."/>
            <person name="Pierce K.A."/>
            <person name="Xavier R.J."/>
            <person name="Alm E.J."/>
        </authorList>
    </citation>
    <scope>NUCLEOTIDE SEQUENCE [LARGE SCALE GENOMIC DNA]</scope>
    <source>
        <strain evidence="5 11">BIOML-A4</strain>
        <strain evidence="6 10">BIOML-A7</strain>
    </source>
</reference>
<accession>A0A0D8J114</accession>
<proteinExistence type="predicted"/>
<dbReference type="CDD" id="cd04301">
    <property type="entry name" value="NAT_SF"/>
    <property type="match status" value="1"/>
</dbReference>
<evidence type="ECO:0000313" key="2">
    <source>
        <dbReference type="EMBL" id="KJF40602.1"/>
    </source>
</evidence>
<dbReference type="GO" id="GO:0016740">
    <property type="term" value="F:transferase activity"/>
    <property type="evidence" value="ECO:0007669"/>
    <property type="project" value="UniProtKB-KW"/>
</dbReference>
<dbReference type="Proteomes" id="UP000032483">
    <property type="component" value="Unassembled WGS sequence"/>
</dbReference>
<dbReference type="GeneID" id="42856005"/>
<dbReference type="Proteomes" id="UP000053433">
    <property type="component" value="Unassembled WGS sequence"/>
</dbReference>
<feature type="domain" description="N-acetyltransferase" evidence="1">
    <location>
        <begin position="2"/>
        <end position="89"/>
    </location>
</feature>
<gene>
    <name evidence="3" type="ORF">ASJ35_08845</name>
    <name evidence="4" type="ORF">FYJ76_16715</name>
    <name evidence="6" type="ORF">GMD52_13720</name>
    <name evidence="5" type="ORF">GMD59_10940</name>
    <name evidence="2" type="ORF">TQ39_05110</name>
</gene>
<name>A0A0D8J114_9FIRM</name>
<reference evidence="4 9" key="4">
    <citation type="submission" date="2019-08" db="EMBL/GenBank/DDBJ databases">
        <title>In-depth cultivation of the pig gut microbiome towards novel bacterial diversity and tailored functional studies.</title>
        <authorList>
            <person name="Wylensek D."/>
            <person name="Hitch T.C.A."/>
            <person name="Clavel T."/>
        </authorList>
    </citation>
    <scope>NUCLEOTIDE SEQUENCE [LARGE SCALE GENOMIC DNA]</scope>
    <source>
        <strain evidence="4 9">WCA3-601-WT-6J</strain>
    </source>
</reference>
<reference evidence="3 8" key="2">
    <citation type="submission" date="2015-10" db="EMBL/GenBank/DDBJ databases">
        <title>A novel member of the family Ruminococcaceae isolated from human faeces.</title>
        <authorList>
            <person name="Shkoporov A.N."/>
            <person name="Chaplin A.V."/>
            <person name="Motuzova O.V."/>
            <person name="Kafarskaia L.I."/>
            <person name="Efimov B.A."/>
        </authorList>
    </citation>
    <scope>NUCLEOTIDE SEQUENCE [LARGE SCALE GENOMIC DNA]</scope>
    <source>
        <strain evidence="3 8">668</strain>
    </source>
</reference>
<dbReference type="EMBL" id="LMUA01000010">
    <property type="protein sequence ID" value="KUE76317.1"/>
    <property type="molecule type" value="Genomic_DNA"/>
</dbReference>
<dbReference type="Proteomes" id="UP000472755">
    <property type="component" value="Unassembled WGS sequence"/>
</dbReference>
<evidence type="ECO:0000313" key="4">
    <source>
        <dbReference type="EMBL" id="MST93554.1"/>
    </source>
</evidence>
<evidence type="ECO:0000313" key="8">
    <source>
        <dbReference type="Proteomes" id="UP000053433"/>
    </source>
</evidence>
<organism evidence="2 7">
    <name type="scientific">Ruthenibacterium lactatiformans</name>
    <dbReference type="NCBI Taxonomy" id="1550024"/>
    <lineage>
        <taxon>Bacteria</taxon>
        <taxon>Bacillati</taxon>
        <taxon>Bacillota</taxon>
        <taxon>Clostridia</taxon>
        <taxon>Eubacteriales</taxon>
        <taxon>Oscillospiraceae</taxon>
        <taxon>Ruthenibacterium</taxon>
    </lineage>
</organism>
<dbReference type="SUPFAM" id="SSF55729">
    <property type="entry name" value="Acyl-CoA N-acyltransferases (Nat)"/>
    <property type="match status" value="1"/>
</dbReference>
<dbReference type="EMBL" id="WMZR01000020">
    <property type="protein sequence ID" value="MTS52584.1"/>
    <property type="molecule type" value="Genomic_DNA"/>
</dbReference>
<evidence type="ECO:0000313" key="10">
    <source>
        <dbReference type="Proteomes" id="UP000449193"/>
    </source>
</evidence>
<dbReference type="InterPro" id="IPR016181">
    <property type="entry name" value="Acyl_CoA_acyltransferase"/>
</dbReference>
<dbReference type="InterPro" id="IPR031165">
    <property type="entry name" value="GNAT_YJDJ"/>
</dbReference>
<dbReference type="Gene3D" id="3.40.630.30">
    <property type="match status" value="1"/>
</dbReference>
<dbReference type="RefSeq" id="WP_009322272.1">
    <property type="nucleotide sequence ID" value="NZ_CAOJUJ010000007.1"/>
</dbReference>
<evidence type="ECO:0000313" key="7">
    <source>
        <dbReference type="Proteomes" id="UP000032483"/>
    </source>
</evidence>
<evidence type="ECO:0000313" key="5">
    <source>
        <dbReference type="EMBL" id="MTS27799.1"/>
    </source>
</evidence>
<accession>A0A0W7TR74</accession>
<protein>
    <submittedName>
        <fullName evidence="2">GNAT family acetyltransferase</fullName>
    </submittedName>
    <submittedName>
        <fullName evidence="4">N-acetyltransferase</fullName>
    </submittedName>
</protein>
<dbReference type="InterPro" id="IPR045057">
    <property type="entry name" value="Gcn5-rel_NAT"/>
</dbReference>
<dbReference type="Proteomes" id="UP000431913">
    <property type="component" value="Unassembled WGS sequence"/>
</dbReference>